<evidence type="ECO:0000313" key="2">
    <source>
        <dbReference type="Proteomes" id="UP001145742"/>
    </source>
</evidence>
<accession>A0ABQ9DKA4</accession>
<name>A0ABQ9DKA4_9PASS</name>
<comment type="caution">
    <text evidence="1">The sequence shown here is derived from an EMBL/GenBank/DDBJ whole genome shotgun (WGS) entry which is preliminary data.</text>
</comment>
<keyword evidence="2" id="KW-1185">Reference proteome</keyword>
<dbReference type="EMBL" id="WHWB01032752">
    <property type="protein sequence ID" value="KAJ7424048.1"/>
    <property type="molecule type" value="Genomic_DNA"/>
</dbReference>
<reference evidence="1" key="1">
    <citation type="submission" date="2019-10" db="EMBL/GenBank/DDBJ databases">
        <authorList>
            <person name="Soares A.E.R."/>
            <person name="Aleixo A."/>
            <person name="Schneider P."/>
            <person name="Miyaki C.Y."/>
            <person name="Schneider M.P."/>
            <person name="Mello C."/>
            <person name="Vasconcelos A.T.R."/>
        </authorList>
    </citation>
    <scope>NUCLEOTIDE SEQUENCE</scope>
    <source>
        <tissue evidence="1">Muscle</tissue>
    </source>
</reference>
<evidence type="ECO:0000313" key="1">
    <source>
        <dbReference type="EMBL" id="KAJ7424048.1"/>
    </source>
</evidence>
<protein>
    <submittedName>
        <fullName evidence="1">Uncharacterized protein</fullName>
    </submittedName>
</protein>
<dbReference type="Proteomes" id="UP001145742">
    <property type="component" value="Unassembled WGS sequence"/>
</dbReference>
<dbReference type="InterPro" id="IPR036691">
    <property type="entry name" value="Endo/exonu/phosph_ase_sf"/>
</dbReference>
<sequence>MNCHDSTSTVKFVFMRKAALKNMVLATHYWSGKPKTESHLSGVGFMIKNSIVSKLENLLTGHSDHIIFLCLPLHNKQHVLFSVYDPTLQVGPVEKDKFYTDLHHLTQKVPADDNTIILGDLKPE</sequence>
<dbReference type="SUPFAM" id="SSF56219">
    <property type="entry name" value="DNase I-like"/>
    <property type="match status" value="1"/>
</dbReference>
<dbReference type="Gene3D" id="3.60.10.10">
    <property type="entry name" value="Endonuclease/exonuclease/phosphatase"/>
    <property type="match status" value="1"/>
</dbReference>
<gene>
    <name evidence="1" type="ORF">WISP_30595</name>
</gene>
<organism evidence="1 2">
    <name type="scientific">Willisornis vidua</name>
    <name type="common">Xingu scale-backed antbird</name>
    <dbReference type="NCBI Taxonomy" id="1566151"/>
    <lineage>
        <taxon>Eukaryota</taxon>
        <taxon>Metazoa</taxon>
        <taxon>Chordata</taxon>
        <taxon>Craniata</taxon>
        <taxon>Vertebrata</taxon>
        <taxon>Euteleostomi</taxon>
        <taxon>Archelosauria</taxon>
        <taxon>Archosauria</taxon>
        <taxon>Dinosauria</taxon>
        <taxon>Saurischia</taxon>
        <taxon>Theropoda</taxon>
        <taxon>Coelurosauria</taxon>
        <taxon>Aves</taxon>
        <taxon>Neognathae</taxon>
        <taxon>Neoaves</taxon>
        <taxon>Telluraves</taxon>
        <taxon>Australaves</taxon>
        <taxon>Passeriformes</taxon>
        <taxon>Thamnophilidae</taxon>
        <taxon>Willisornis</taxon>
    </lineage>
</organism>
<proteinExistence type="predicted"/>